<protein>
    <submittedName>
        <fullName evidence="3">Uncharacterized protein</fullName>
    </submittedName>
</protein>
<dbReference type="AlphaFoldDB" id="A0A251SI68"/>
<dbReference type="EMBL" id="MNCJ02000329">
    <property type="protein sequence ID" value="KAF5769263.1"/>
    <property type="molecule type" value="Genomic_DNA"/>
</dbReference>
<reference evidence="2 4" key="1">
    <citation type="journal article" date="2017" name="Nature">
        <title>The sunflower genome provides insights into oil metabolism, flowering and Asterid evolution.</title>
        <authorList>
            <person name="Badouin H."/>
            <person name="Gouzy J."/>
            <person name="Grassa C.J."/>
            <person name="Murat F."/>
            <person name="Staton S.E."/>
            <person name="Cottret L."/>
            <person name="Lelandais-Briere C."/>
            <person name="Owens G.L."/>
            <person name="Carrere S."/>
            <person name="Mayjonade B."/>
            <person name="Legrand L."/>
            <person name="Gill N."/>
            <person name="Kane N.C."/>
            <person name="Bowers J.E."/>
            <person name="Hubner S."/>
            <person name="Bellec A."/>
            <person name="Berard A."/>
            <person name="Berges H."/>
            <person name="Blanchet N."/>
            <person name="Boniface M.C."/>
            <person name="Brunel D."/>
            <person name="Catrice O."/>
            <person name="Chaidir N."/>
            <person name="Claudel C."/>
            <person name="Donnadieu C."/>
            <person name="Faraut T."/>
            <person name="Fievet G."/>
            <person name="Helmstetter N."/>
            <person name="King M."/>
            <person name="Knapp S.J."/>
            <person name="Lai Z."/>
            <person name="Le Paslier M.C."/>
            <person name="Lippi Y."/>
            <person name="Lorenzon L."/>
            <person name="Mandel J.R."/>
            <person name="Marage G."/>
            <person name="Marchand G."/>
            <person name="Marquand E."/>
            <person name="Bret-Mestries E."/>
            <person name="Morien E."/>
            <person name="Nambeesan S."/>
            <person name="Nguyen T."/>
            <person name="Pegot-Espagnet P."/>
            <person name="Pouilly N."/>
            <person name="Raftis F."/>
            <person name="Sallet E."/>
            <person name="Schiex T."/>
            <person name="Thomas J."/>
            <person name="Vandecasteele C."/>
            <person name="Vares D."/>
            <person name="Vear F."/>
            <person name="Vautrin S."/>
            <person name="Crespi M."/>
            <person name="Mangin B."/>
            <person name="Burke J.M."/>
            <person name="Salse J."/>
            <person name="Munos S."/>
            <person name="Vincourt P."/>
            <person name="Rieseberg L.H."/>
            <person name="Langlade N.B."/>
        </authorList>
    </citation>
    <scope>NUCLEOTIDE SEQUENCE [LARGE SCALE GENOMIC DNA]</scope>
    <source>
        <strain evidence="4">cv. SF193</strain>
        <tissue evidence="2">Leaves</tissue>
    </source>
</reference>
<evidence type="ECO:0000256" key="1">
    <source>
        <dbReference type="SAM" id="Phobius"/>
    </source>
</evidence>
<reference evidence="2" key="3">
    <citation type="submission" date="2020-06" db="EMBL/GenBank/DDBJ databases">
        <title>Helianthus annuus Genome sequencing and assembly Release 2.</title>
        <authorList>
            <person name="Gouzy J."/>
            <person name="Langlade N."/>
            <person name="Munos S."/>
        </authorList>
    </citation>
    <scope>NUCLEOTIDE SEQUENCE</scope>
    <source>
        <tissue evidence="2">Leaves</tissue>
    </source>
</reference>
<name>A0A251SI68_HELAN</name>
<evidence type="ECO:0000313" key="2">
    <source>
        <dbReference type="EMBL" id="KAF5769263.1"/>
    </source>
</evidence>
<dbReference type="EMBL" id="CM007903">
    <property type="protein sequence ID" value="OTF98318.1"/>
    <property type="molecule type" value="Genomic_DNA"/>
</dbReference>
<dbReference type="InParanoid" id="A0A251SI68"/>
<organism evidence="3 4">
    <name type="scientific">Helianthus annuus</name>
    <name type="common">Common sunflower</name>
    <dbReference type="NCBI Taxonomy" id="4232"/>
    <lineage>
        <taxon>Eukaryota</taxon>
        <taxon>Viridiplantae</taxon>
        <taxon>Streptophyta</taxon>
        <taxon>Embryophyta</taxon>
        <taxon>Tracheophyta</taxon>
        <taxon>Spermatophyta</taxon>
        <taxon>Magnoliopsida</taxon>
        <taxon>eudicotyledons</taxon>
        <taxon>Gunneridae</taxon>
        <taxon>Pentapetalae</taxon>
        <taxon>asterids</taxon>
        <taxon>campanulids</taxon>
        <taxon>Asterales</taxon>
        <taxon>Asteraceae</taxon>
        <taxon>Asteroideae</taxon>
        <taxon>Heliantheae alliance</taxon>
        <taxon>Heliantheae</taxon>
        <taxon>Helianthus</taxon>
    </lineage>
</organism>
<keyword evidence="4" id="KW-1185">Reference proteome</keyword>
<accession>A0A251SI68</accession>
<evidence type="ECO:0000313" key="4">
    <source>
        <dbReference type="Proteomes" id="UP000215914"/>
    </source>
</evidence>
<sequence>MNVLVSKIPHIAIRVFFNVSTPALLLHLCVDLIVNIIIKISKINQLSSFDTQLEQHAYSSW</sequence>
<proteinExistence type="predicted"/>
<keyword evidence="1" id="KW-0812">Transmembrane</keyword>
<dbReference type="Gramene" id="mRNA:HanXRQr2_Chr14g0646231">
    <property type="protein sequence ID" value="mRNA:HanXRQr2_Chr14g0646231"/>
    <property type="gene ID" value="HanXRQr2_Chr14g0646231"/>
</dbReference>
<reference evidence="3" key="2">
    <citation type="submission" date="2017-02" db="EMBL/GenBank/DDBJ databases">
        <title>Sunflower complete genome.</title>
        <authorList>
            <person name="Langlade N."/>
            <person name="Munos S."/>
        </authorList>
    </citation>
    <scope>NUCLEOTIDE SEQUENCE [LARGE SCALE GENOMIC DNA]</scope>
    <source>
        <tissue evidence="3">Leaves</tissue>
    </source>
</reference>
<dbReference type="Proteomes" id="UP000215914">
    <property type="component" value="Chromosome 14"/>
</dbReference>
<gene>
    <name evidence="3" type="ORF">HannXRQ_Chr14g0444311</name>
    <name evidence="2" type="ORF">HanXRQr2_Chr14g0646231</name>
</gene>
<evidence type="ECO:0000313" key="3">
    <source>
        <dbReference type="EMBL" id="OTF98318.1"/>
    </source>
</evidence>
<keyword evidence="1" id="KW-0472">Membrane</keyword>
<keyword evidence="1" id="KW-1133">Transmembrane helix</keyword>
<feature type="transmembrane region" description="Helical" evidence="1">
    <location>
        <begin position="15"/>
        <end position="38"/>
    </location>
</feature>